<sequence length="121" mass="12862">MSFDYPGGPDGPPADDDLPGPSPKFLAGMALAQTPEQQAIAREIYRRLEEGAEVDDIKPLIEEQMRVVVAQRNGRPVPAPRSAEQAGPTGVVGGPARRHDAWGDGPGSGLGARPEEDRRGR</sequence>
<accession>A0ABS2TKU2</accession>
<proteinExistence type="predicted"/>
<name>A0ABS2TKU2_9ACTN</name>
<evidence type="ECO:0000313" key="3">
    <source>
        <dbReference type="Proteomes" id="UP000749040"/>
    </source>
</evidence>
<evidence type="ECO:0000313" key="2">
    <source>
        <dbReference type="EMBL" id="MBM9503953.1"/>
    </source>
</evidence>
<dbReference type="EMBL" id="JADKYB010000002">
    <property type="protein sequence ID" value="MBM9503953.1"/>
    <property type="molecule type" value="Genomic_DNA"/>
</dbReference>
<protein>
    <submittedName>
        <fullName evidence="2">Uncharacterized protein</fullName>
    </submittedName>
</protein>
<feature type="region of interest" description="Disordered" evidence="1">
    <location>
        <begin position="1"/>
        <end position="26"/>
    </location>
</feature>
<dbReference type="Proteomes" id="UP000749040">
    <property type="component" value="Unassembled WGS sequence"/>
</dbReference>
<reference evidence="2 3" key="1">
    <citation type="submission" date="2021-01" db="EMBL/GenBank/DDBJ databases">
        <title>Streptomyces acididurans sp. nov., isolated from a peat swamp forest soil.</title>
        <authorList>
            <person name="Chantavorakit T."/>
            <person name="Duangmal K."/>
        </authorList>
    </citation>
    <scope>NUCLEOTIDE SEQUENCE [LARGE SCALE GENOMIC DNA]</scope>
    <source>
        <strain evidence="2 3">KK5PA1</strain>
    </source>
</reference>
<evidence type="ECO:0000256" key="1">
    <source>
        <dbReference type="SAM" id="MobiDB-lite"/>
    </source>
</evidence>
<gene>
    <name evidence="2" type="ORF">ITX44_05265</name>
</gene>
<dbReference type="RefSeq" id="WP_205355779.1">
    <property type="nucleotide sequence ID" value="NZ_JADKYB010000002.1"/>
</dbReference>
<comment type="caution">
    <text evidence="2">The sequence shown here is derived from an EMBL/GenBank/DDBJ whole genome shotgun (WGS) entry which is preliminary data.</text>
</comment>
<keyword evidence="3" id="KW-1185">Reference proteome</keyword>
<organism evidence="2 3">
    <name type="scientific">Actinacidiphila acididurans</name>
    <dbReference type="NCBI Taxonomy" id="2784346"/>
    <lineage>
        <taxon>Bacteria</taxon>
        <taxon>Bacillati</taxon>
        <taxon>Actinomycetota</taxon>
        <taxon>Actinomycetes</taxon>
        <taxon>Kitasatosporales</taxon>
        <taxon>Streptomycetaceae</taxon>
        <taxon>Actinacidiphila</taxon>
    </lineage>
</organism>
<feature type="region of interest" description="Disordered" evidence="1">
    <location>
        <begin position="73"/>
        <end position="121"/>
    </location>
</feature>